<sequence length="64" mass="7391">MVSLWTASRLPWLRAKHEWQAVLHVLQPSYVIVGTNGPYGYRRSCSEARVGCAPWPRKKSYITM</sequence>
<dbReference type="EMBL" id="RWGY01000007">
    <property type="protein sequence ID" value="TVU39302.1"/>
    <property type="molecule type" value="Genomic_DNA"/>
</dbReference>
<comment type="caution">
    <text evidence="1">The sequence shown here is derived from an EMBL/GenBank/DDBJ whole genome shotgun (WGS) entry which is preliminary data.</text>
</comment>
<protein>
    <submittedName>
        <fullName evidence="1">Uncharacterized protein</fullName>
    </submittedName>
</protein>
<organism evidence="1 2">
    <name type="scientific">Eragrostis curvula</name>
    <name type="common">weeping love grass</name>
    <dbReference type="NCBI Taxonomy" id="38414"/>
    <lineage>
        <taxon>Eukaryota</taxon>
        <taxon>Viridiplantae</taxon>
        <taxon>Streptophyta</taxon>
        <taxon>Embryophyta</taxon>
        <taxon>Tracheophyta</taxon>
        <taxon>Spermatophyta</taxon>
        <taxon>Magnoliopsida</taxon>
        <taxon>Liliopsida</taxon>
        <taxon>Poales</taxon>
        <taxon>Poaceae</taxon>
        <taxon>PACMAD clade</taxon>
        <taxon>Chloridoideae</taxon>
        <taxon>Eragrostideae</taxon>
        <taxon>Eragrostidinae</taxon>
        <taxon>Eragrostis</taxon>
    </lineage>
</organism>
<dbReference type="Proteomes" id="UP000324897">
    <property type="component" value="Chromosome 4"/>
</dbReference>
<evidence type="ECO:0000313" key="2">
    <source>
        <dbReference type="Proteomes" id="UP000324897"/>
    </source>
</evidence>
<dbReference type="Gramene" id="TVU39302">
    <property type="protein sequence ID" value="TVU39302"/>
    <property type="gene ID" value="EJB05_12715"/>
</dbReference>
<accession>A0A5J9VSB7</accession>
<name>A0A5J9VSB7_9POAL</name>
<keyword evidence="2" id="KW-1185">Reference proteome</keyword>
<dbReference type="AlphaFoldDB" id="A0A5J9VSB7"/>
<reference evidence="1 2" key="1">
    <citation type="journal article" date="2019" name="Sci. Rep.">
        <title>A high-quality genome of Eragrostis curvula grass provides insights into Poaceae evolution and supports new strategies to enhance forage quality.</title>
        <authorList>
            <person name="Carballo J."/>
            <person name="Santos B.A.C.M."/>
            <person name="Zappacosta D."/>
            <person name="Garbus I."/>
            <person name="Selva J.P."/>
            <person name="Gallo C.A."/>
            <person name="Diaz A."/>
            <person name="Albertini E."/>
            <person name="Caccamo M."/>
            <person name="Echenique V."/>
        </authorList>
    </citation>
    <scope>NUCLEOTIDE SEQUENCE [LARGE SCALE GENOMIC DNA]</scope>
    <source>
        <strain evidence="2">cv. Victoria</strain>
        <tissue evidence="1">Leaf</tissue>
    </source>
</reference>
<evidence type="ECO:0000313" key="1">
    <source>
        <dbReference type="EMBL" id="TVU39302.1"/>
    </source>
</evidence>
<proteinExistence type="predicted"/>
<gene>
    <name evidence="1" type="ORF">EJB05_12715</name>
</gene>